<dbReference type="SUPFAM" id="SSF55486">
    <property type="entry name" value="Metalloproteases ('zincins'), catalytic domain"/>
    <property type="match status" value="1"/>
</dbReference>
<evidence type="ECO:0000256" key="4">
    <source>
        <dbReference type="ARBA" id="ARBA00022833"/>
    </source>
</evidence>
<keyword evidence="1 6" id="KW-0645">Protease</keyword>
<keyword evidence="4 6" id="KW-0862">Zinc</keyword>
<keyword evidence="3 6" id="KW-0378">Hydrolase</keyword>
<dbReference type="NCBIfam" id="TIGR00181">
    <property type="entry name" value="pepF"/>
    <property type="match status" value="1"/>
</dbReference>
<keyword evidence="2 6" id="KW-0479">Metal-binding</keyword>
<sequence length="603" mass="67260">MSLPHRSAVAEAETWDLTPLYANDQAFAADLRRLAELVQDFAHIYTGRLTQPAVIADCLDDYANILTIMDHLDHYGFLPQSADTTDASAADRANRTATALAQANGQLTFVEAELQAQPADTLASVAAIDADHAAFIRHIQQAQQDALPPATEKALAELAPALDAPNDIRSQTVFADMDFGTFTANGRDYPLSFVLYEEDYQKHPDVAVRRAAYAKFSAVLAQYQNTMAAGYYAQVAKEKTLATMRGYDSVIDYLLRDQEIPRALFDRQIDVLMQDLAPVMRRYVHHLKEQLGLDRITYTDLQADLDPDFAPQVTWAQAPAYVKRALAPLGDDYARRIAQAFDQRWVDRAANVGKESGAFATAPYGLHPYVLMTWRDGLPALYTLIHELGHCGQMTLADEHHSILAHEPSLYIVEAPSTFHELLLTHSLLTQNDDPRLQRFALSRLLSDTYFHNCVTHLLEAAFQREVYTLIDRGESFDAAKLNAIKRKVLATFWGDAVDLDFGAPELTWMRQSHYYMGLYSYTYSASMVVATGAYLRWQNGDVADLSDWRNFLALGDTQPPIEAARVAGVDIANTDALHAMVAFLDRTEKQMETLSQSGAPRA</sequence>
<dbReference type="InterPro" id="IPR004438">
    <property type="entry name" value="Peptidase_M3B"/>
</dbReference>
<evidence type="ECO:0000256" key="1">
    <source>
        <dbReference type="ARBA" id="ARBA00022670"/>
    </source>
</evidence>
<dbReference type="InterPro" id="IPR045090">
    <property type="entry name" value="Pept_M3A_M3B"/>
</dbReference>
<dbReference type="Proteomes" id="UP001597252">
    <property type="component" value="Unassembled WGS sequence"/>
</dbReference>
<comment type="cofactor">
    <cofactor evidence="6">
        <name>Zn(2+)</name>
        <dbReference type="ChEBI" id="CHEBI:29105"/>
    </cofactor>
    <text evidence="6">Binds 1 zinc ion.</text>
</comment>
<dbReference type="InterPro" id="IPR034009">
    <property type="entry name" value="M3B_PepF_4"/>
</dbReference>
<dbReference type="InterPro" id="IPR001567">
    <property type="entry name" value="Pept_M3A_M3B_dom"/>
</dbReference>
<evidence type="ECO:0000259" key="7">
    <source>
        <dbReference type="Pfam" id="PF01432"/>
    </source>
</evidence>
<feature type="domain" description="Peptidase M3A/M3B catalytic" evidence="7">
    <location>
        <begin position="201"/>
        <end position="580"/>
    </location>
</feature>
<dbReference type="Pfam" id="PF01432">
    <property type="entry name" value="Peptidase_M3"/>
    <property type="match status" value="1"/>
</dbReference>
<organism evidence="8 9">
    <name type="scientific">Lacticaseibacillus baoqingensis</name>
    <dbReference type="NCBI Taxonomy" id="2486013"/>
    <lineage>
        <taxon>Bacteria</taxon>
        <taxon>Bacillati</taxon>
        <taxon>Bacillota</taxon>
        <taxon>Bacilli</taxon>
        <taxon>Lactobacillales</taxon>
        <taxon>Lactobacillaceae</taxon>
        <taxon>Lacticaseibacillus</taxon>
    </lineage>
</organism>
<comment type="similarity">
    <text evidence="6">Belongs to the peptidase M3B family.</text>
</comment>
<comment type="function">
    <text evidence="6">Has oligopeptidase activity and degrades a variety of small bioactive peptides.</text>
</comment>
<name>A0ABW4E4H8_9LACO</name>
<keyword evidence="9" id="KW-1185">Reference proteome</keyword>
<dbReference type="InterPro" id="IPR042088">
    <property type="entry name" value="OligoPept_F_C"/>
</dbReference>
<evidence type="ECO:0000256" key="6">
    <source>
        <dbReference type="RuleBase" id="RU368091"/>
    </source>
</evidence>
<protein>
    <recommendedName>
        <fullName evidence="6">Oligopeptidase F</fullName>
        <ecNumber evidence="6">3.4.24.-</ecNumber>
    </recommendedName>
</protein>
<proteinExistence type="inferred from homology"/>
<accession>A0ABW4E4H8</accession>
<dbReference type="Gene3D" id="1.10.1370.20">
    <property type="entry name" value="Oligoendopeptidase f, C-terminal domain"/>
    <property type="match status" value="1"/>
</dbReference>
<comment type="caution">
    <text evidence="8">The sequence shown here is derived from an EMBL/GenBank/DDBJ whole genome shotgun (WGS) entry which is preliminary data.</text>
</comment>
<evidence type="ECO:0000256" key="3">
    <source>
        <dbReference type="ARBA" id="ARBA00022801"/>
    </source>
</evidence>
<evidence type="ECO:0000313" key="8">
    <source>
        <dbReference type="EMBL" id="MFD1483893.1"/>
    </source>
</evidence>
<dbReference type="PANTHER" id="PTHR11804:SF45">
    <property type="entry name" value="SIMILAR TO OLIGOENDOPEPTIDASE"/>
    <property type="match status" value="1"/>
</dbReference>
<evidence type="ECO:0000313" key="9">
    <source>
        <dbReference type="Proteomes" id="UP001597252"/>
    </source>
</evidence>
<reference evidence="9" key="1">
    <citation type="journal article" date="2019" name="Int. J. Syst. Evol. Microbiol.">
        <title>The Global Catalogue of Microorganisms (GCM) 10K type strain sequencing project: providing services to taxonomists for standard genome sequencing and annotation.</title>
        <authorList>
            <consortium name="The Broad Institute Genomics Platform"/>
            <consortium name="The Broad Institute Genome Sequencing Center for Infectious Disease"/>
            <person name="Wu L."/>
            <person name="Ma J."/>
        </authorList>
    </citation>
    <scope>NUCLEOTIDE SEQUENCE [LARGE SCALE GENOMIC DNA]</scope>
    <source>
        <strain evidence="9">CCM 8903</strain>
    </source>
</reference>
<evidence type="ECO:0000256" key="5">
    <source>
        <dbReference type="ARBA" id="ARBA00023049"/>
    </source>
</evidence>
<dbReference type="Gene3D" id="1.20.140.70">
    <property type="entry name" value="Oligopeptidase f, N-terminal domain"/>
    <property type="match status" value="1"/>
</dbReference>
<gene>
    <name evidence="8" type="primary">pepF</name>
    <name evidence="8" type="ORF">ACFQ5J_01345</name>
</gene>
<dbReference type="RefSeq" id="WP_125748926.1">
    <property type="nucleotide sequence ID" value="NZ_JBHTON010000003.1"/>
</dbReference>
<dbReference type="EC" id="3.4.24.-" evidence="6"/>
<dbReference type="EMBL" id="JBHTON010000003">
    <property type="protein sequence ID" value="MFD1483893.1"/>
    <property type="molecule type" value="Genomic_DNA"/>
</dbReference>
<evidence type="ECO:0000256" key="2">
    <source>
        <dbReference type="ARBA" id="ARBA00022723"/>
    </source>
</evidence>
<dbReference type="CDD" id="cd09609">
    <property type="entry name" value="M3B_PepF"/>
    <property type="match status" value="1"/>
</dbReference>
<dbReference type="PANTHER" id="PTHR11804">
    <property type="entry name" value="PROTEASE M3 THIMET OLIGOPEPTIDASE-RELATED"/>
    <property type="match status" value="1"/>
</dbReference>
<keyword evidence="5 6" id="KW-0482">Metalloprotease</keyword>